<name>A0A238YP71_9ACTN</name>
<evidence type="ECO:0000313" key="1">
    <source>
        <dbReference type="EMBL" id="SNR72608.1"/>
    </source>
</evidence>
<dbReference type="Proteomes" id="UP000198415">
    <property type="component" value="Unassembled WGS sequence"/>
</dbReference>
<protein>
    <submittedName>
        <fullName evidence="1">Uncharacterized protein</fullName>
    </submittedName>
</protein>
<keyword evidence="2" id="KW-1185">Reference proteome</keyword>
<organism evidence="1 2">
    <name type="scientific">Actinoplanes regularis</name>
    <dbReference type="NCBI Taxonomy" id="52697"/>
    <lineage>
        <taxon>Bacteria</taxon>
        <taxon>Bacillati</taxon>
        <taxon>Actinomycetota</taxon>
        <taxon>Actinomycetes</taxon>
        <taxon>Micromonosporales</taxon>
        <taxon>Micromonosporaceae</taxon>
        <taxon>Actinoplanes</taxon>
    </lineage>
</organism>
<dbReference type="AlphaFoldDB" id="A0A238YP71"/>
<gene>
    <name evidence="1" type="ORF">SAMN06264365_10546</name>
</gene>
<sequence>MGGPGGETVRLRYDQIRTVSGRPGNARGSLYRSRAARVRPDGRLAGERLRRLATEGVLAQHAAAARGYDRLELSSAAYDLVWPIVFTRLTRRFEQMRGHMACASGVGKLADECLDRFHDDVEAVVEDLLTHARRPVENLEAWVAARLGAATVDAHRRRRGERGALQRPRLPGWLADELGRDPWLTTLATQVLVWVGVDDTAGSEVWPLESWAQERARCVGDWPGSDRATVAREIEAVLGAMRKRPAWYESFVERPLGAKRAPVVSAAADRYGEQTTPLALGEPDQEVDLELLRLARRAVSLIDRRVAQGEEAHATVTDVIRDVFGGVFTGTLDRAPHSVADPVGGVTGALASRGRLDRIVTTALSIIAEGDEATARS</sequence>
<reference evidence="1 2" key="1">
    <citation type="submission" date="2017-06" db="EMBL/GenBank/DDBJ databases">
        <authorList>
            <person name="Kim H.J."/>
            <person name="Triplett B.A."/>
        </authorList>
    </citation>
    <scope>NUCLEOTIDE SEQUENCE [LARGE SCALE GENOMIC DNA]</scope>
    <source>
        <strain evidence="1 2">DSM 43151</strain>
    </source>
</reference>
<accession>A0A238YP71</accession>
<evidence type="ECO:0000313" key="2">
    <source>
        <dbReference type="Proteomes" id="UP000198415"/>
    </source>
</evidence>
<proteinExistence type="predicted"/>
<dbReference type="EMBL" id="FZNR01000005">
    <property type="protein sequence ID" value="SNR72608.1"/>
    <property type="molecule type" value="Genomic_DNA"/>
</dbReference>